<keyword evidence="1" id="KW-0489">Methyltransferase</keyword>
<evidence type="ECO:0000313" key="4">
    <source>
        <dbReference type="EMBL" id="GIM93665.1"/>
    </source>
</evidence>
<dbReference type="InterPro" id="IPR029063">
    <property type="entry name" value="SAM-dependent_MTases_sf"/>
</dbReference>
<name>A0A919W5X3_9ACTN</name>
<dbReference type="EMBL" id="BOQN01000068">
    <property type="protein sequence ID" value="GIM93665.1"/>
    <property type="molecule type" value="Genomic_DNA"/>
</dbReference>
<dbReference type="PANTHER" id="PTHR43167:SF1">
    <property type="entry name" value="PUTATIVE (AFU_ORTHOLOGUE AFUA_6G01830)-RELATED"/>
    <property type="match status" value="1"/>
</dbReference>
<dbReference type="PROSITE" id="PS51682">
    <property type="entry name" value="SAM_OMT_I"/>
    <property type="match status" value="1"/>
</dbReference>
<dbReference type="GO" id="GO:0008171">
    <property type="term" value="F:O-methyltransferase activity"/>
    <property type="evidence" value="ECO:0007669"/>
    <property type="project" value="InterPro"/>
</dbReference>
<gene>
    <name evidence="4" type="ORF">Ato02nite_054580</name>
</gene>
<dbReference type="RefSeq" id="WP_213009464.1">
    <property type="nucleotide sequence ID" value="NZ_BOQN01000068.1"/>
</dbReference>
<keyword evidence="3" id="KW-0949">S-adenosyl-L-methionine</keyword>
<dbReference type="Proteomes" id="UP000677082">
    <property type="component" value="Unassembled WGS sequence"/>
</dbReference>
<dbReference type="SUPFAM" id="SSF53335">
    <property type="entry name" value="S-adenosyl-L-methionine-dependent methyltransferases"/>
    <property type="match status" value="1"/>
</dbReference>
<evidence type="ECO:0000313" key="5">
    <source>
        <dbReference type="Proteomes" id="UP000677082"/>
    </source>
</evidence>
<protein>
    <submittedName>
        <fullName evidence="4">O-methyltransferase, family 3</fullName>
    </submittedName>
</protein>
<dbReference type="Gene3D" id="3.40.50.150">
    <property type="entry name" value="Vaccinia Virus protein VP39"/>
    <property type="match status" value="1"/>
</dbReference>
<keyword evidence="2" id="KW-0808">Transferase</keyword>
<dbReference type="GO" id="GO:0032259">
    <property type="term" value="P:methylation"/>
    <property type="evidence" value="ECO:0007669"/>
    <property type="project" value="UniProtKB-KW"/>
</dbReference>
<reference evidence="4 5" key="1">
    <citation type="submission" date="2021-03" db="EMBL/GenBank/DDBJ databases">
        <title>Whole genome shotgun sequence of Actinoplanes toevensis NBRC 105298.</title>
        <authorList>
            <person name="Komaki H."/>
            <person name="Tamura T."/>
        </authorList>
    </citation>
    <scope>NUCLEOTIDE SEQUENCE [LARGE SCALE GENOMIC DNA]</scope>
    <source>
        <strain evidence="4 5">NBRC 105298</strain>
    </source>
</reference>
<keyword evidence="5" id="KW-1185">Reference proteome</keyword>
<dbReference type="Pfam" id="PF13578">
    <property type="entry name" value="Methyltransf_24"/>
    <property type="match status" value="1"/>
</dbReference>
<proteinExistence type="predicted"/>
<comment type="caution">
    <text evidence="4">The sequence shown here is derived from an EMBL/GenBank/DDBJ whole genome shotgun (WGS) entry which is preliminary data.</text>
</comment>
<evidence type="ECO:0000256" key="2">
    <source>
        <dbReference type="ARBA" id="ARBA00022679"/>
    </source>
</evidence>
<dbReference type="PANTHER" id="PTHR43167">
    <property type="entry name" value="PUTATIVE (AFU_ORTHOLOGUE AFUA_6G01830)-RELATED"/>
    <property type="match status" value="1"/>
</dbReference>
<organism evidence="4 5">
    <name type="scientific">Paractinoplanes toevensis</name>
    <dbReference type="NCBI Taxonomy" id="571911"/>
    <lineage>
        <taxon>Bacteria</taxon>
        <taxon>Bacillati</taxon>
        <taxon>Actinomycetota</taxon>
        <taxon>Actinomycetes</taxon>
        <taxon>Micromonosporales</taxon>
        <taxon>Micromonosporaceae</taxon>
        <taxon>Paractinoplanes</taxon>
    </lineage>
</organism>
<evidence type="ECO:0000256" key="3">
    <source>
        <dbReference type="ARBA" id="ARBA00022691"/>
    </source>
</evidence>
<accession>A0A919W5X3</accession>
<dbReference type="CDD" id="cd02440">
    <property type="entry name" value="AdoMet_MTases"/>
    <property type="match status" value="1"/>
</dbReference>
<sequence>MTTLRTDPFPAVLQLLHAAAERDDDHDIGPLPPDATAAERADALAPIYMPVSDAGGALLYSLVRASRPQTVVEFGTSYGISTLYLAAAVRDNGEGRIVTTELSATKVAAARQNFADAGVADLIEVLPGDALETLTAVTGPVGLVLLDGWKDLYLPVLHLLEPHLAPGALVIADDTSFASVQPYLDHIRDPANGYVSTAFPVEDGMEVSCRS</sequence>
<dbReference type="AlphaFoldDB" id="A0A919W5X3"/>
<dbReference type="InterPro" id="IPR002935">
    <property type="entry name" value="SAM_O-MeTrfase"/>
</dbReference>
<evidence type="ECO:0000256" key="1">
    <source>
        <dbReference type="ARBA" id="ARBA00022603"/>
    </source>
</evidence>